<protein>
    <submittedName>
        <fullName evidence="1">Tn3 family transposase</fullName>
    </submittedName>
</protein>
<evidence type="ECO:0000313" key="1">
    <source>
        <dbReference type="EMBL" id="MBC2904410.1"/>
    </source>
</evidence>
<keyword evidence="2" id="KW-1185">Reference proteome</keyword>
<accession>A0A7X1J593</accession>
<dbReference type="RefSeq" id="WP_186284281.1">
    <property type="nucleotide sequence ID" value="NZ_JACMSF010000025.1"/>
</dbReference>
<sequence length="71" mass="7904">MQQVLADPKWADTLTDADRRALSPLFWTHVNPNGRFELDMNRRLDLDLTARAAAVPVPRTPEGEPAPAPGR</sequence>
<gene>
    <name evidence="1" type="ORF">H4N64_22880</name>
</gene>
<proteinExistence type="predicted"/>
<comment type="caution">
    <text evidence="1">The sequence shown here is derived from an EMBL/GenBank/DDBJ whole genome shotgun (WGS) entry which is preliminary data.</text>
</comment>
<dbReference type="EMBL" id="JACMSF010000025">
    <property type="protein sequence ID" value="MBC2904410.1"/>
    <property type="molecule type" value="Genomic_DNA"/>
</dbReference>
<dbReference type="AlphaFoldDB" id="A0A7X1J593"/>
<dbReference type="Proteomes" id="UP000584670">
    <property type="component" value="Unassembled WGS sequence"/>
</dbReference>
<name>A0A7X1J593_9ACTN</name>
<reference evidence="1 2" key="1">
    <citation type="submission" date="2020-08" db="EMBL/GenBank/DDBJ databases">
        <title>Streptomyces sp. PSKA01 genome sequencing and assembly.</title>
        <authorList>
            <person name="Mandal S."/>
            <person name="Maiti P.K."/>
            <person name="Das P."/>
        </authorList>
    </citation>
    <scope>NUCLEOTIDE SEQUENCE [LARGE SCALE GENOMIC DNA]</scope>
    <source>
        <strain evidence="1 2">PSKA01</strain>
    </source>
</reference>
<organism evidence="1 2">
    <name type="scientific">Streptomyces cupreus</name>
    <dbReference type="NCBI Taxonomy" id="2759956"/>
    <lineage>
        <taxon>Bacteria</taxon>
        <taxon>Bacillati</taxon>
        <taxon>Actinomycetota</taxon>
        <taxon>Actinomycetes</taxon>
        <taxon>Kitasatosporales</taxon>
        <taxon>Streptomycetaceae</taxon>
        <taxon>Streptomyces</taxon>
    </lineage>
</organism>
<evidence type="ECO:0000313" key="2">
    <source>
        <dbReference type="Proteomes" id="UP000584670"/>
    </source>
</evidence>